<dbReference type="EMBL" id="NBSH01000002">
    <property type="protein sequence ID" value="ORX39993.1"/>
    <property type="molecule type" value="Genomic_DNA"/>
</dbReference>
<evidence type="ECO:0000259" key="1">
    <source>
        <dbReference type="Pfam" id="PF01266"/>
    </source>
</evidence>
<feature type="non-terminal residue" evidence="2">
    <location>
        <position position="1"/>
    </location>
</feature>
<accession>A0A1Y1UPP5</accession>
<dbReference type="FunCoup" id="A0A1Y1UPP5">
    <property type="interactions" value="49"/>
</dbReference>
<dbReference type="GO" id="GO:0005829">
    <property type="term" value="C:cytosol"/>
    <property type="evidence" value="ECO:0007669"/>
    <property type="project" value="GOC"/>
</dbReference>
<reference evidence="2 3" key="1">
    <citation type="submission" date="2017-03" db="EMBL/GenBank/DDBJ databases">
        <title>Widespread Adenine N6-methylation of Active Genes in Fungi.</title>
        <authorList>
            <consortium name="DOE Joint Genome Institute"/>
            <person name="Mondo S.J."/>
            <person name="Dannebaum R.O."/>
            <person name="Kuo R.C."/>
            <person name="Louie K.B."/>
            <person name="Bewick A.J."/>
            <person name="Labutti K."/>
            <person name="Haridas S."/>
            <person name="Kuo A."/>
            <person name="Salamov A."/>
            <person name="Ahrendt S.R."/>
            <person name="Lau R."/>
            <person name="Bowen B.P."/>
            <person name="Lipzen A."/>
            <person name="Sullivan W."/>
            <person name="Andreopoulos W.B."/>
            <person name="Clum A."/>
            <person name="Lindquist E."/>
            <person name="Daum C."/>
            <person name="Northen T.R."/>
            <person name="Ramamoorthy G."/>
            <person name="Schmitz R.J."/>
            <person name="Gryganskyi A."/>
            <person name="Culley D."/>
            <person name="Magnuson J."/>
            <person name="James T.Y."/>
            <person name="O'Malley M.A."/>
            <person name="Stajich J.E."/>
            <person name="Spatafora J.W."/>
            <person name="Visel A."/>
            <person name="Grigoriev I.V."/>
        </authorList>
    </citation>
    <scope>NUCLEOTIDE SEQUENCE [LARGE SCALE GENOMIC DNA]</scope>
    <source>
        <strain evidence="2 3">NRRL Y-17943</strain>
    </source>
</reference>
<dbReference type="Proteomes" id="UP000193218">
    <property type="component" value="Unassembled WGS sequence"/>
</dbReference>
<dbReference type="RefSeq" id="XP_021873778.1">
    <property type="nucleotide sequence ID" value="XM_022014762.1"/>
</dbReference>
<protein>
    <submittedName>
        <fullName evidence="2">Putative cytoplasm protein</fullName>
    </submittedName>
</protein>
<dbReference type="InterPro" id="IPR006076">
    <property type="entry name" value="FAD-dep_OxRdtase"/>
</dbReference>
<dbReference type="SUPFAM" id="SSF51905">
    <property type="entry name" value="FAD/NAD(P)-binding domain"/>
    <property type="match status" value="1"/>
</dbReference>
<comment type="caution">
    <text evidence="2">The sequence shown here is derived from an EMBL/GenBank/DDBJ whole genome shotgun (WGS) entry which is preliminary data.</text>
</comment>
<feature type="domain" description="FAD dependent oxidoreductase" evidence="1">
    <location>
        <begin position="20"/>
        <end position="380"/>
    </location>
</feature>
<dbReference type="Gene3D" id="3.50.50.60">
    <property type="entry name" value="FAD/NAD(P)-binding domain"/>
    <property type="match status" value="1"/>
</dbReference>
<dbReference type="GO" id="GO:0005770">
    <property type="term" value="C:late endosome"/>
    <property type="evidence" value="ECO:0007669"/>
    <property type="project" value="TreeGrafter"/>
</dbReference>
<dbReference type="AlphaFoldDB" id="A0A1Y1UPP5"/>
<evidence type="ECO:0000313" key="2">
    <source>
        <dbReference type="EMBL" id="ORX39993.1"/>
    </source>
</evidence>
<dbReference type="GeneID" id="33556570"/>
<gene>
    <name evidence="2" type="ORF">BD324DRAFT_615856</name>
</gene>
<dbReference type="OrthoDB" id="498204at2759"/>
<name>A0A1Y1UPP5_9TREE</name>
<dbReference type="InParanoid" id="A0A1Y1UPP5"/>
<proteinExistence type="predicted"/>
<dbReference type="PANTHER" id="PTHR13847">
    <property type="entry name" value="SARCOSINE DEHYDROGENASE-RELATED"/>
    <property type="match status" value="1"/>
</dbReference>
<dbReference type="Gene3D" id="3.30.9.10">
    <property type="entry name" value="D-Amino Acid Oxidase, subunit A, domain 2"/>
    <property type="match status" value="1"/>
</dbReference>
<dbReference type="InterPro" id="IPR036188">
    <property type="entry name" value="FAD/NAD-bd_sf"/>
</dbReference>
<dbReference type="STRING" id="4999.A0A1Y1UPP5"/>
<keyword evidence="3" id="KW-1185">Reference proteome</keyword>
<evidence type="ECO:0000313" key="3">
    <source>
        <dbReference type="Proteomes" id="UP000193218"/>
    </source>
</evidence>
<dbReference type="PANTHER" id="PTHR13847:SF150">
    <property type="entry name" value="OXIDOREDUCTASE TDA3-RELATED"/>
    <property type="match status" value="1"/>
</dbReference>
<dbReference type="GO" id="GO:0042147">
    <property type="term" value="P:retrograde transport, endosome to Golgi"/>
    <property type="evidence" value="ECO:0007669"/>
    <property type="project" value="TreeGrafter"/>
</dbReference>
<dbReference type="Pfam" id="PF01266">
    <property type="entry name" value="DAO"/>
    <property type="match status" value="1"/>
</dbReference>
<organism evidence="2 3">
    <name type="scientific">Kockovaella imperatae</name>
    <dbReference type="NCBI Taxonomy" id="4999"/>
    <lineage>
        <taxon>Eukaryota</taxon>
        <taxon>Fungi</taxon>
        <taxon>Dikarya</taxon>
        <taxon>Basidiomycota</taxon>
        <taxon>Agaricomycotina</taxon>
        <taxon>Tremellomycetes</taxon>
        <taxon>Tremellales</taxon>
        <taxon>Cuniculitremaceae</taxon>
        <taxon>Kockovaella</taxon>
    </lineage>
</organism>
<sequence>MNGLHRASLHLPTRTMPKNIVIIGGGIAGSTTAYYLSQSTSRSPDTKITIVEGTKIAAAASGYSGGFLAKDWHGSATSSLAALSFDLHAKLAKQYGGAEKWGYRTVDTLSIETDATRTAKRQTPVKWLPQGLVHMSRSLGTHSTTAQVHPRLFTTFIADQFTQAPNTSIVIGTAVSLCMSSNESGSSTFSPTGVKVRLQSGEEEVLPADVVVITAGPWTGQVAIDLLGNQIGRRLGVSGHRAHSIVLKTKEQLTPHCLFTNMRLEDDSVAEPEVYARPDGTTYICGAGDSEPLPATAAEVKPSPISIEKLKREAAALSSVFSEEGGVEVQAEQACYLPIADRGRPLIGKVRGVEGVYVGSGLTCWGITFGPGTGCLLAEMILNGTARSADISKLAP</sequence>